<keyword evidence="2" id="KW-1185">Reference proteome</keyword>
<protein>
    <submittedName>
        <fullName evidence="1">Uncharacterized protein</fullName>
    </submittedName>
</protein>
<sequence>MEGLLPLIFRVIRKTKSRRKYKCLSSGAALRHNEFQGYHEDPGYCSRVDDDHYAEKIIDFRRYNSISEFTSSPMQMNRSGVDSNEFMSHRKEFVPCSRGVS</sequence>
<dbReference type="EMBL" id="OX451741">
    <property type="protein sequence ID" value="CAI8619263.1"/>
    <property type="molecule type" value="Genomic_DNA"/>
</dbReference>
<proteinExistence type="predicted"/>
<gene>
    <name evidence="1" type="ORF">VFH_VI162280</name>
</gene>
<accession>A0AAV1BC38</accession>
<evidence type="ECO:0000313" key="1">
    <source>
        <dbReference type="EMBL" id="CAI8619263.1"/>
    </source>
</evidence>
<dbReference type="AlphaFoldDB" id="A0AAV1BC38"/>
<evidence type="ECO:0000313" key="2">
    <source>
        <dbReference type="Proteomes" id="UP001157006"/>
    </source>
</evidence>
<name>A0AAV1BC38_VICFA</name>
<reference evidence="1 2" key="1">
    <citation type="submission" date="2023-01" db="EMBL/GenBank/DDBJ databases">
        <authorList>
            <person name="Kreplak J."/>
        </authorList>
    </citation>
    <scope>NUCLEOTIDE SEQUENCE [LARGE SCALE GENOMIC DNA]</scope>
</reference>
<dbReference type="Proteomes" id="UP001157006">
    <property type="component" value="Chromosome 6"/>
</dbReference>
<organism evidence="1 2">
    <name type="scientific">Vicia faba</name>
    <name type="common">Broad bean</name>
    <name type="synonym">Faba vulgaris</name>
    <dbReference type="NCBI Taxonomy" id="3906"/>
    <lineage>
        <taxon>Eukaryota</taxon>
        <taxon>Viridiplantae</taxon>
        <taxon>Streptophyta</taxon>
        <taxon>Embryophyta</taxon>
        <taxon>Tracheophyta</taxon>
        <taxon>Spermatophyta</taxon>
        <taxon>Magnoliopsida</taxon>
        <taxon>eudicotyledons</taxon>
        <taxon>Gunneridae</taxon>
        <taxon>Pentapetalae</taxon>
        <taxon>rosids</taxon>
        <taxon>fabids</taxon>
        <taxon>Fabales</taxon>
        <taxon>Fabaceae</taxon>
        <taxon>Papilionoideae</taxon>
        <taxon>50 kb inversion clade</taxon>
        <taxon>NPAAA clade</taxon>
        <taxon>Hologalegina</taxon>
        <taxon>IRL clade</taxon>
        <taxon>Fabeae</taxon>
        <taxon>Vicia</taxon>
    </lineage>
</organism>